<dbReference type="PROSITE" id="PS51186">
    <property type="entry name" value="GNAT"/>
    <property type="match status" value="1"/>
</dbReference>
<dbReference type="RefSeq" id="WP_129048448.1">
    <property type="nucleotide sequence ID" value="NZ_SDHX01000002.1"/>
</dbReference>
<feature type="domain" description="N-acetyltransferase" evidence="1">
    <location>
        <begin position="15"/>
        <end position="181"/>
    </location>
</feature>
<proteinExistence type="predicted"/>
<dbReference type="OrthoDB" id="9795199at2"/>
<sequence length="197" mass="21981">MSFDPRPVLLEGRHVRLEPLTLAHAPGLFAAAVPAVFRYLIIAPFAAVADAEKYVADALAAQAAGSEVAYATVRRTDNQVVGSTRFIDIRRPHRGLEIGWTWLTPTAQRTAINTEAKYLMLRHAFEEWGALRVQLKTDANNAQSRAAIERLGAKFEGILRKQMLRPHDGYERDTAMFSLIREEWSAAKAGLEAKLDR</sequence>
<dbReference type="PANTHER" id="PTHR43610:SF1">
    <property type="entry name" value="N-ACETYLTRANSFERASE DOMAIN-CONTAINING PROTEIN"/>
    <property type="match status" value="1"/>
</dbReference>
<comment type="caution">
    <text evidence="2">The sequence shown here is derived from an EMBL/GenBank/DDBJ whole genome shotgun (WGS) entry which is preliminary data.</text>
</comment>
<dbReference type="AlphaFoldDB" id="A0A4Q1C399"/>
<dbReference type="EMBL" id="SDHX01000002">
    <property type="protein sequence ID" value="RXK52858.1"/>
    <property type="molecule type" value="Genomic_DNA"/>
</dbReference>
<dbReference type="InterPro" id="IPR016181">
    <property type="entry name" value="Acyl_CoA_acyltransferase"/>
</dbReference>
<evidence type="ECO:0000259" key="1">
    <source>
        <dbReference type="PROSITE" id="PS51186"/>
    </source>
</evidence>
<keyword evidence="3" id="KW-1185">Reference proteome</keyword>
<dbReference type="Proteomes" id="UP000290218">
    <property type="component" value="Unassembled WGS sequence"/>
</dbReference>
<dbReference type="Gene3D" id="3.40.630.30">
    <property type="match status" value="1"/>
</dbReference>
<dbReference type="GO" id="GO:0016747">
    <property type="term" value="F:acyltransferase activity, transferring groups other than amino-acyl groups"/>
    <property type="evidence" value="ECO:0007669"/>
    <property type="project" value="InterPro"/>
</dbReference>
<reference evidence="2 3" key="1">
    <citation type="submission" date="2019-01" db="EMBL/GenBank/DDBJ databases">
        <title>Lacunisphaera sp. strain TWA-58.</title>
        <authorList>
            <person name="Chen W.-M."/>
        </authorList>
    </citation>
    <scope>NUCLEOTIDE SEQUENCE [LARGE SCALE GENOMIC DNA]</scope>
    <source>
        <strain evidence="2 3">TWA-58</strain>
    </source>
</reference>
<accession>A0A4Q1C399</accession>
<name>A0A4Q1C399_9BACT</name>
<dbReference type="SUPFAM" id="SSF55729">
    <property type="entry name" value="Acyl-CoA N-acyltransferases (Nat)"/>
    <property type="match status" value="1"/>
</dbReference>
<protein>
    <submittedName>
        <fullName evidence="2">N-acetyltransferase</fullName>
    </submittedName>
</protein>
<gene>
    <name evidence="2" type="ORF">ESB00_14185</name>
</gene>
<dbReference type="Pfam" id="PF13302">
    <property type="entry name" value="Acetyltransf_3"/>
    <property type="match status" value="1"/>
</dbReference>
<keyword evidence="2" id="KW-0808">Transferase</keyword>
<dbReference type="InterPro" id="IPR000182">
    <property type="entry name" value="GNAT_dom"/>
</dbReference>
<evidence type="ECO:0000313" key="3">
    <source>
        <dbReference type="Proteomes" id="UP000290218"/>
    </source>
</evidence>
<dbReference type="PANTHER" id="PTHR43610">
    <property type="entry name" value="BLL6696 PROTEIN"/>
    <property type="match status" value="1"/>
</dbReference>
<evidence type="ECO:0000313" key="2">
    <source>
        <dbReference type="EMBL" id="RXK52858.1"/>
    </source>
</evidence>
<organism evidence="2 3">
    <name type="scientific">Oleiharenicola lentus</name>
    <dbReference type="NCBI Taxonomy" id="2508720"/>
    <lineage>
        <taxon>Bacteria</taxon>
        <taxon>Pseudomonadati</taxon>
        <taxon>Verrucomicrobiota</taxon>
        <taxon>Opitutia</taxon>
        <taxon>Opitutales</taxon>
        <taxon>Opitutaceae</taxon>
        <taxon>Oleiharenicola</taxon>
    </lineage>
</organism>